<evidence type="ECO:0000313" key="2">
    <source>
        <dbReference type="Proteomes" id="UP001152300"/>
    </source>
</evidence>
<keyword evidence="2" id="KW-1185">Reference proteome</keyword>
<dbReference type="AlphaFoldDB" id="A0A9X0AMA5"/>
<evidence type="ECO:0008006" key="3">
    <source>
        <dbReference type="Google" id="ProtNLM"/>
    </source>
</evidence>
<evidence type="ECO:0000313" key="1">
    <source>
        <dbReference type="EMBL" id="KAJ8063583.1"/>
    </source>
</evidence>
<protein>
    <recommendedName>
        <fullName evidence="3">SF3 helicase domain-containing protein</fullName>
    </recommendedName>
</protein>
<dbReference type="OrthoDB" id="21449at2759"/>
<comment type="caution">
    <text evidence="1">The sequence shown here is derived from an EMBL/GenBank/DDBJ whole genome shotgun (WGS) entry which is preliminary data.</text>
</comment>
<dbReference type="EMBL" id="JAPEIS010000008">
    <property type="protein sequence ID" value="KAJ8063583.1"/>
    <property type="molecule type" value="Genomic_DNA"/>
</dbReference>
<sequence>MSMWLAVGGVTNFIHVRGHSSIMEDEGKFVWRYDAGWDEIKTENKHYDMLRTKLVDKGYLMSWDGNFYVFITGERCWALLASNTGAKNICMLLGIENATTGYVNAMSRYVNWLTKHCGQRLCSIMPRSICIGTRRLEISVEGKTMSFRDCDSLLGDFKFEDPRACQAAIYPGSFVKLPLRWTHPGAGDIESFIYPLFDNDTDIETLKWHIGNSLIDPGGTPKALIMFGPGGTGKSTILGTIMECMQGCCGVLPPGTFTSTATGLADGVKAALVGSRMVICDNVDLDHRPIDVNALKSIVEADYLSDGMNRFKPCCSLILASNGLQTPVSARTR</sequence>
<dbReference type="SUPFAM" id="SSF52540">
    <property type="entry name" value="P-loop containing nucleoside triphosphate hydrolases"/>
    <property type="match status" value="1"/>
</dbReference>
<dbReference type="InterPro" id="IPR027417">
    <property type="entry name" value="P-loop_NTPase"/>
</dbReference>
<accession>A0A9X0AMA5</accession>
<gene>
    <name evidence="1" type="ORF">OCU04_007452</name>
</gene>
<organism evidence="1 2">
    <name type="scientific">Sclerotinia nivalis</name>
    <dbReference type="NCBI Taxonomy" id="352851"/>
    <lineage>
        <taxon>Eukaryota</taxon>
        <taxon>Fungi</taxon>
        <taxon>Dikarya</taxon>
        <taxon>Ascomycota</taxon>
        <taxon>Pezizomycotina</taxon>
        <taxon>Leotiomycetes</taxon>
        <taxon>Helotiales</taxon>
        <taxon>Sclerotiniaceae</taxon>
        <taxon>Sclerotinia</taxon>
    </lineage>
</organism>
<reference evidence="1" key="1">
    <citation type="submission" date="2022-11" db="EMBL/GenBank/DDBJ databases">
        <title>Genome Resource of Sclerotinia nivalis Strain SnTB1, a Plant Pathogen Isolated from American Ginseng.</title>
        <authorList>
            <person name="Fan S."/>
        </authorList>
    </citation>
    <scope>NUCLEOTIDE SEQUENCE</scope>
    <source>
        <strain evidence="1">SnTB1</strain>
    </source>
</reference>
<proteinExistence type="predicted"/>
<name>A0A9X0AMA5_9HELO</name>
<dbReference type="Proteomes" id="UP001152300">
    <property type="component" value="Unassembled WGS sequence"/>
</dbReference>